<sequence>ALQDALRLSAGMTYKFAVPGIPFGGGKAVIAIPSEFDKQSCPALLRRHGALIQQLGGLFFTGPDFGTTSEDMDIIAETGAPYIFSRTLAAGGSGSPGPFTALGVFTGIQTVCEHLFGDMTLKSRRVLVQGTGSVGGALIEHLGAAGAKVMFSDVDEGAIRHFRDEFELKFVPAEAVYRTECDIFAPCALGAVLNADTIPQLKCRAVAGGANNQLADPENAKHLLDRGILYAPDYVINVGGAMAILGMETQGWARDQAEKEVAENVPRVLRQVFELAATEGITTEAAARRIAEERLSAGM</sequence>
<dbReference type="PANTHER" id="PTHR42722:SF1">
    <property type="entry name" value="VALINE DEHYDROGENASE"/>
    <property type="match status" value="1"/>
</dbReference>
<evidence type="ECO:0000256" key="1">
    <source>
        <dbReference type="ARBA" id="ARBA00006382"/>
    </source>
</evidence>
<dbReference type="GO" id="GO:0006520">
    <property type="term" value="P:amino acid metabolic process"/>
    <property type="evidence" value="ECO:0007669"/>
    <property type="project" value="InterPro"/>
</dbReference>
<gene>
    <name evidence="5" type="ORF">LCGC14_2458450</name>
</gene>
<keyword evidence="2" id="KW-0560">Oxidoreductase</keyword>
<dbReference type="InterPro" id="IPR036291">
    <property type="entry name" value="NAD(P)-bd_dom_sf"/>
</dbReference>
<feature type="non-terminal residue" evidence="5">
    <location>
        <position position="1"/>
    </location>
</feature>
<comment type="caution">
    <text evidence="5">The sequence shown here is derived from an EMBL/GenBank/DDBJ whole genome shotgun (WGS) entry which is preliminary data.</text>
</comment>
<keyword evidence="3" id="KW-0520">NAD</keyword>
<dbReference type="EMBL" id="LAZR01038215">
    <property type="protein sequence ID" value="KKL20138.1"/>
    <property type="molecule type" value="Genomic_DNA"/>
</dbReference>
<dbReference type="InterPro" id="IPR046346">
    <property type="entry name" value="Aminoacid_DH-like_N_sf"/>
</dbReference>
<dbReference type="SUPFAM" id="SSF53223">
    <property type="entry name" value="Aminoacid dehydrogenase-like, N-terminal domain"/>
    <property type="match status" value="1"/>
</dbReference>
<dbReference type="InterPro" id="IPR006096">
    <property type="entry name" value="Glu/Leu/Phe/Val/Trp_DH_C"/>
</dbReference>
<dbReference type="InterPro" id="IPR016211">
    <property type="entry name" value="Glu/Phe/Leu/Val/Trp_DH_bac/arc"/>
</dbReference>
<name>A0A0F9E7V1_9ZZZZ</name>
<dbReference type="SUPFAM" id="SSF51735">
    <property type="entry name" value="NAD(P)-binding Rossmann-fold domains"/>
    <property type="match status" value="1"/>
</dbReference>
<proteinExistence type="inferred from homology"/>
<dbReference type="PANTHER" id="PTHR42722">
    <property type="entry name" value="LEUCINE DEHYDROGENASE"/>
    <property type="match status" value="1"/>
</dbReference>
<dbReference type="AlphaFoldDB" id="A0A0F9E7V1"/>
<accession>A0A0F9E7V1</accession>
<dbReference type="Pfam" id="PF00208">
    <property type="entry name" value="ELFV_dehydrog"/>
    <property type="match status" value="2"/>
</dbReference>
<protein>
    <recommendedName>
        <fullName evidence="4">Glutamate/phenylalanine/leucine/valine/L-tryptophan dehydrogenase C-terminal domain-containing protein</fullName>
    </recommendedName>
</protein>
<evidence type="ECO:0000259" key="4">
    <source>
        <dbReference type="SMART" id="SM00839"/>
    </source>
</evidence>
<evidence type="ECO:0000256" key="2">
    <source>
        <dbReference type="ARBA" id="ARBA00023002"/>
    </source>
</evidence>
<organism evidence="5">
    <name type="scientific">marine sediment metagenome</name>
    <dbReference type="NCBI Taxonomy" id="412755"/>
    <lineage>
        <taxon>unclassified sequences</taxon>
        <taxon>metagenomes</taxon>
        <taxon>ecological metagenomes</taxon>
    </lineage>
</organism>
<reference evidence="5" key="1">
    <citation type="journal article" date="2015" name="Nature">
        <title>Complex archaea that bridge the gap between prokaryotes and eukaryotes.</title>
        <authorList>
            <person name="Spang A."/>
            <person name="Saw J.H."/>
            <person name="Jorgensen S.L."/>
            <person name="Zaremba-Niedzwiedzka K."/>
            <person name="Martijn J."/>
            <person name="Lind A.E."/>
            <person name="van Eijk R."/>
            <person name="Schleper C."/>
            <person name="Guy L."/>
            <person name="Ettema T.J."/>
        </authorList>
    </citation>
    <scope>NUCLEOTIDE SEQUENCE</scope>
</reference>
<dbReference type="SMART" id="SM00839">
    <property type="entry name" value="ELFV_dehydrog"/>
    <property type="match status" value="1"/>
</dbReference>
<feature type="domain" description="Glutamate/phenylalanine/leucine/valine/L-tryptophan dehydrogenase C-terminal" evidence="4">
    <location>
        <begin position="94"/>
        <end position="298"/>
    </location>
</feature>
<evidence type="ECO:0000256" key="3">
    <source>
        <dbReference type="ARBA" id="ARBA00023027"/>
    </source>
</evidence>
<dbReference type="CDD" id="cd01075">
    <property type="entry name" value="NAD_bind_Leu_Phe_Val_DH"/>
    <property type="match status" value="1"/>
</dbReference>
<dbReference type="Gene3D" id="3.40.50.10860">
    <property type="entry name" value="Leucine Dehydrogenase, chain A, domain 1"/>
    <property type="match status" value="1"/>
</dbReference>
<dbReference type="Gene3D" id="3.40.50.720">
    <property type="entry name" value="NAD(P)-binding Rossmann-like Domain"/>
    <property type="match status" value="1"/>
</dbReference>
<comment type="similarity">
    <text evidence="1">Belongs to the Glu/Leu/Phe/Val dehydrogenases family.</text>
</comment>
<dbReference type="InterPro" id="IPR006097">
    <property type="entry name" value="Glu/Leu/Phe/Val/Trp_DH_dimer"/>
</dbReference>
<dbReference type="Pfam" id="PF02812">
    <property type="entry name" value="ELFV_dehydrog_N"/>
    <property type="match status" value="1"/>
</dbReference>
<dbReference type="InterPro" id="IPR006095">
    <property type="entry name" value="Glu/Leu/Phe/Val/Trp_DH"/>
</dbReference>
<dbReference type="GO" id="GO:0016639">
    <property type="term" value="F:oxidoreductase activity, acting on the CH-NH2 group of donors, NAD or NADP as acceptor"/>
    <property type="evidence" value="ECO:0007669"/>
    <property type="project" value="InterPro"/>
</dbReference>
<evidence type="ECO:0000313" key="5">
    <source>
        <dbReference type="EMBL" id="KKL20138.1"/>
    </source>
</evidence>
<dbReference type="PRINTS" id="PR00082">
    <property type="entry name" value="GLFDHDRGNASE"/>
</dbReference>